<evidence type="ECO:0000313" key="2">
    <source>
        <dbReference type="EMBL" id="ODN73062.1"/>
    </source>
</evidence>
<proteinExistence type="predicted"/>
<evidence type="ECO:0000256" key="1">
    <source>
        <dbReference type="SAM" id="MobiDB-lite"/>
    </source>
</evidence>
<protein>
    <submittedName>
        <fullName evidence="2">Uncharacterized protein</fullName>
    </submittedName>
</protein>
<evidence type="ECO:0000313" key="3">
    <source>
        <dbReference type="Proteomes" id="UP000094065"/>
    </source>
</evidence>
<feature type="region of interest" description="Disordered" evidence="1">
    <location>
        <begin position="45"/>
        <end position="67"/>
    </location>
</feature>
<sequence length="119" mass="13275">MASENNDTTTSSRWQPTLDSKSITFIFSPKQSGNSWATRLTLYESSTPGSQDPFKQYSGQMAETEDEISPETAIEMQVAPKQRRHRTVIRALVSEGLSDGGGSERHAVYDYRNRDANGK</sequence>
<name>A0A1E3H9N0_9TREE</name>
<accession>A0A1E3H9N0</accession>
<dbReference type="Proteomes" id="UP000094065">
    <property type="component" value="Unassembled WGS sequence"/>
</dbReference>
<keyword evidence="3" id="KW-1185">Reference proteome</keyword>
<dbReference type="EMBL" id="AWGJ01000014">
    <property type="protein sequence ID" value="ODN73062.1"/>
    <property type="molecule type" value="Genomic_DNA"/>
</dbReference>
<dbReference type="GeneID" id="30159766"/>
<comment type="caution">
    <text evidence="2">The sequence shown here is derived from an EMBL/GenBank/DDBJ whole genome shotgun (WGS) entry which is preliminary data.</text>
</comment>
<gene>
    <name evidence="2" type="ORF">L202_08457</name>
</gene>
<reference evidence="2 3" key="1">
    <citation type="submission" date="2016-06" db="EMBL/GenBank/DDBJ databases">
        <title>Evolution of pathogenesis and genome organization in the Tremellales.</title>
        <authorList>
            <person name="Cuomo C."/>
            <person name="Litvintseva A."/>
            <person name="Heitman J."/>
            <person name="Chen Y."/>
            <person name="Sun S."/>
            <person name="Springer D."/>
            <person name="Dromer F."/>
            <person name="Young S."/>
            <person name="Zeng Q."/>
            <person name="Chapman S."/>
            <person name="Gujja S."/>
            <person name="Saif S."/>
            <person name="Birren B."/>
        </authorList>
    </citation>
    <scope>NUCLEOTIDE SEQUENCE [LARGE SCALE GENOMIC DNA]</scope>
    <source>
        <strain evidence="2 3">CBS 6039</strain>
    </source>
</reference>
<organism evidence="2 3">
    <name type="scientific">Cryptococcus amylolentus CBS 6039</name>
    <dbReference type="NCBI Taxonomy" id="1295533"/>
    <lineage>
        <taxon>Eukaryota</taxon>
        <taxon>Fungi</taxon>
        <taxon>Dikarya</taxon>
        <taxon>Basidiomycota</taxon>
        <taxon>Agaricomycotina</taxon>
        <taxon>Tremellomycetes</taxon>
        <taxon>Tremellales</taxon>
        <taxon>Cryptococcaceae</taxon>
        <taxon>Cryptococcus</taxon>
    </lineage>
</organism>
<dbReference type="RefSeq" id="XP_018989003.1">
    <property type="nucleotide sequence ID" value="XM_019143339.1"/>
</dbReference>
<dbReference type="AlphaFoldDB" id="A0A1E3H9N0"/>
<dbReference type="OrthoDB" id="10300127at2759"/>